<dbReference type="Pfam" id="PF00437">
    <property type="entry name" value="T2SSE"/>
    <property type="match status" value="1"/>
</dbReference>
<accession>A0A939C6U8</accession>
<dbReference type="Gene3D" id="3.40.50.300">
    <property type="entry name" value="P-loop containing nucleotide triphosphate hydrolases"/>
    <property type="match status" value="1"/>
</dbReference>
<proteinExistence type="inferred from homology"/>
<dbReference type="AlphaFoldDB" id="A0A939C6U8"/>
<comment type="similarity">
    <text evidence="1">Belongs to the GSP E family.</text>
</comment>
<dbReference type="EMBL" id="JAFGDB010000092">
    <property type="protein sequence ID" value="MBN2067848.1"/>
    <property type="molecule type" value="Genomic_DNA"/>
</dbReference>
<evidence type="ECO:0000313" key="3">
    <source>
        <dbReference type="EMBL" id="MBN2067848.1"/>
    </source>
</evidence>
<gene>
    <name evidence="3" type="ORF">JW744_05250</name>
</gene>
<reference evidence="3" key="1">
    <citation type="submission" date="2021-01" db="EMBL/GenBank/DDBJ databases">
        <title>Active Sulfur Cycling in an Early Earth Analoge.</title>
        <authorList>
            <person name="Hahn C.R."/>
            <person name="Youssef N.H."/>
            <person name="Elshahed M."/>
        </authorList>
    </citation>
    <scope>NUCLEOTIDE SEQUENCE</scope>
    <source>
        <strain evidence="3">Zod_Metabat.1151</strain>
    </source>
</reference>
<dbReference type="InterPro" id="IPR050921">
    <property type="entry name" value="T4SS_GSP_E_ATPase"/>
</dbReference>
<sequence length="528" mass="60781">MAENSSGPRKIVTRAKVIESYPVKTDEVTIEVNIIDDEKAFVRSYYLNFPEYGAGTVALLTNLKTSILSEISLRAERMMESKFVERTKDKFKLRAEQLLERNVPEMPDETKNLLIGILLNEMLGLGKIEILLSDPNLEEIVVNYSKEPVWVYHKKYGWLKTNIFLESEGEIENYASIIARRIGKQITILNPLLDAHLITGDRANATLFPISSRGNTITIRRFRRDPWTVTDFLENKTVSKEIMALIWICMEYELNIIVSGGTASGKTSFMNICMPFFQPNHRILSIEDTRELMLPKFLHWVPLTTREPNPEGKGGVSMLDLLVNSLRMRPDRIIVGEIRRQREAEVMFEAMHTGHSVYTTFHANTADETVRRFINPPVNVPATMMEAVHLNVVMFRNRRLGVRRILQVAELIPERRGKEESIKTNILYRWRGSDDKIVQHSDSIRLIDELSLHTGLSRSEIMGDIRQKESILEWMGKFNIRSVTDVGKVMAQYYRDSEELLKHVKKNEKMEELKAMGEDGKPKEAENA</sequence>
<dbReference type="GO" id="GO:0016887">
    <property type="term" value="F:ATP hydrolysis activity"/>
    <property type="evidence" value="ECO:0007669"/>
    <property type="project" value="InterPro"/>
</dbReference>
<feature type="domain" description="Bacterial type II secretion system protein E" evidence="2">
    <location>
        <begin position="208"/>
        <end position="375"/>
    </location>
</feature>
<evidence type="ECO:0000313" key="4">
    <source>
        <dbReference type="Proteomes" id="UP000809243"/>
    </source>
</evidence>
<evidence type="ECO:0000259" key="2">
    <source>
        <dbReference type="Pfam" id="PF00437"/>
    </source>
</evidence>
<dbReference type="Gene3D" id="3.30.450.380">
    <property type="match status" value="1"/>
</dbReference>
<dbReference type="InterPro" id="IPR027417">
    <property type="entry name" value="P-loop_NTPase"/>
</dbReference>
<organism evidence="3 4">
    <name type="scientific">Candidatus Iainarchaeum sp</name>
    <dbReference type="NCBI Taxonomy" id="3101447"/>
    <lineage>
        <taxon>Archaea</taxon>
        <taxon>Candidatus Iainarchaeota</taxon>
        <taxon>Candidatus Iainarchaeia</taxon>
        <taxon>Candidatus Iainarchaeales</taxon>
        <taxon>Candidatus Iainarchaeaceae</taxon>
        <taxon>Candidatus Iainarchaeum</taxon>
    </lineage>
</organism>
<dbReference type="CDD" id="cd01130">
    <property type="entry name" value="VirB11-like_ATPase"/>
    <property type="match status" value="1"/>
</dbReference>
<name>A0A939C6U8_9ARCH</name>
<dbReference type="SUPFAM" id="SSF52540">
    <property type="entry name" value="P-loop containing nucleoside triphosphate hydrolases"/>
    <property type="match status" value="1"/>
</dbReference>
<dbReference type="Proteomes" id="UP000809243">
    <property type="component" value="Unassembled WGS sequence"/>
</dbReference>
<dbReference type="PANTHER" id="PTHR30486">
    <property type="entry name" value="TWITCHING MOTILITY PROTEIN PILT"/>
    <property type="match status" value="1"/>
</dbReference>
<dbReference type="PANTHER" id="PTHR30486:SF15">
    <property type="entry name" value="TYPE II_IV SECRETION SYSTEM ATPASE"/>
    <property type="match status" value="1"/>
</dbReference>
<evidence type="ECO:0000256" key="1">
    <source>
        <dbReference type="ARBA" id="ARBA00006611"/>
    </source>
</evidence>
<dbReference type="InterPro" id="IPR001482">
    <property type="entry name" value="T2SS/T4SS_dom"/>
</dbReference>
<protein>
    <submittedName>
        <fullName evidence="3">Type II/IV secretion system ATPase subunit</fullName>
    </submittedName>
</protein>
<comment type="caution">
    <text evidence="3">The sequence shown here is derived from an EMBL/GenBank/DDBJ whole genome shotgun (WGS) entry which is preliminary data.</text>
</comment>